<dbReference type="SUPFAM" id="SSF54637">
    <property type="entry name" value="Thioesterase/thiol ester dehydrase-isomerase"/>
    <property type="match status" value="1"/>
</dbReference>
<evidence type="ECO:0000259" key="1">
    <source>
        <dbReference type="Pfam" id="PF01575"/>
    </source>
</evidence>
<dbReference type="EMBL" id="CAFBMM010000153">
    <property type="protein sequence ID" value="CAB4921130.1"/>
    <property type="molecule type" value="Genomic_DNA"/>
</dbReference>
<feature type="domain" description="MaoC-like" evidence="1">
    <location>
        <begin position="12"/>
        <end position="112"/>
    </location>
</feature>
<evidence type="ECO:0000313" key="3">
    <source>
        <dbReference type="EMBL" id="CAB4971272.1"/>
    </source>
</evidence>
<dbReference type="CDD" id="cd03450">
    <property type="entry name" value="NodN"/>
    <property type="match status" value="1"/>
</dbReference>
<dbReference type="Gene3D" id="3.10.129.10">
    <property type="entry name" value="Hotdog Thioesterase"/>
    <property type="match status" value="1"/>
</dbReference>
<dbReference type="InterPro" id="IPR029069">
    <property type="entry name" value="HotDog_dom_sf"/>
</dbReference>
<dbReference type="PANTHER" id="PTHR42993">
    <property type="entry name" value="MAOC-LIKE DEHYDRATASE DOMAIN-CONTAINING PROTEIN"/>
    <property type="match status" value="1"/>
</dbReference>
<dbReference type="Pfam" id="PF01575">
    <property type="entry name" value="MaoC_dehydratas"/>
    <property type="match status" value="1"/>
</dbReference>
<dbReference type="AlphaFoldDB" id="A0A6J7LVG7"/>
<dbReference type="EMBL" id="CAFBPQ010000009">
    <property type="protein sequence ID" value="CAB5018061.1"/>
    <property type="molecule type" value="Genomic_DNA"/>
</dbReference>
<accession>A0A6J7LVG7</accession>
<protein>
    <submittedName>
        <fullName evidence="3">Unannotated protein</fullName>
    </submittedName>
</protein>
<name>A0A6J7LVG7_9ZZZZ</name>
<reference evidence="3" key="1">
    <citation type="submission" date="2020-05" db="EMBL/GenBank/DDBJ databases">
        <authorList>
            <person name="Chiriac C."/>
            <person name="Salcher M."/>
            <person name="Ghai R."/>
            <person name="Kavagutti S V."/>
        </authorList>
    </citation>
    <scope>NUCLEOTIDE SEQUENCE</scope>
</reference>
<dbReference type="EMBL" id="CAFBOF010000005">
    <property type="protein sequence ID" value="CAB4971272.1"/>
    <property type="molecule type" value="Genomic_DNA"/>
</dbReference>
<dbReference type="PANTHER" id="PTHR42993:SF1">
    <property type="entry name" value="MAOC-LIKE DEHYDRATASE DOMAIN-CONTAINING PROTEIN"/>
    <property type="match status" value="1"/>
</dbReference>
<sequence length="155" mass="16798">MEYPDIESLLAAVGDHLGYSDWVVIDQNRINGFAAATGDNQWIHVDPELAATGPFGTTIAHGYLTLSMTNQFLPELLQVPLATMGINYGANKIRFPAPVPVDSHIRMGSEIIAAEKISSGDGNWVQVITRNTVEIQGGEKPACVVEAISRFLFSK</sequence>
<dbReference type="InterPro" id="IPR002539">
    <property type="entry name" value="MaoC-like_dom"/>
</dbReference>
<proteinExistence type="predicted"/>
<dbReference type="InterPro" id="IPR039375">
    <property type="entry name" value="NodN-like"/>
</dbReference>
<evidence type="ECO:0000313" key="4">
    <source>
        <dbReference type="EMBL" id="CAB5018061.1"/>
    </source>
</evidence>
<evidence type="ECO:0000313" key="2">
    <source>
        <dbReference type="EMBL" id="CAB4921130.1"/>
    </source>
</evidence>
<gene>
    <name evidence="2" type="ORF">UFOPK3605_01663</name>
    <name evidence="3" type="ORF">UFOPK3897_00448</name>
    <name evidence="4" type="ORF">UFOPK4121_00476</name>
</gene>
<organism evidence="3">
    <name type="scientific">freshwater metagenome</name>
    <dbReference type="NCBI Taxonomy" id="449393"/>
    <lineage>
        <taxon>unclassified sequences</taxon>
        <taxon>metagenomes</taxon>
        <taxon>ecological metagenomes</taxon>
    </lineage>
</organism>